<dbReference type="Proteomes" id="UP000018211">
    <property type="component" value="Unassembled WGS sequence"/>
</dbReference>
<proteinExistence type="predicted"/>
<dbReference type="AlphaFoldDB" id="A0AAV2VQA5"/>
<organism evidence="1 2">
    <name type="scientific">Vibrio nigripulchritudo SOn1</name>
    <dbReference type="NCBI Taxonomy" id="1238450"/>
    <lineage>
        <taxon>Bacteria</taxon>
        <taxon>Pseudomonadati</taxon>
        <taxon>Pseudomonadota</taxon>
        <taxon>Gammaproteobacteria</taxon>
        <taxon>Vibrionales</taxon>
        <taxon>Vibrionaceae</taxon>
        <taxon>Vibrio</taxon>
    </lineage>
</organism>
<evidence type="ECO:0000313" key="2">
    <source>
        <dbReference type="Proteomes" id="UP000018211"/>
    </source>
</evidence>
<gene>
    <name evidence="1" type="ORF">VIBNISOn1_1840001</name>
</gene>
<protein>
    <submittedName>
        <fullName evidence="1">Uncharacterized protein</fullName>
    </submittedName>
</protein>
<evidence type="ECO:0000313" key="1">
    <source>
        <dbReference type="EMBL" id="CCO46618.1"/>
    </source>
</evidence>
<accession>A0AAV2VQA5</accession>
<name>A0AAV2VQA5_9VIBR</name>
<sequence>MVKMLRMILGIPPSKKANISAYKIKPIMVSPDVIVMDMNSFRNSKKVQRQVQAARRYS</sequence>
<comment type="caution">
    <text evidence="1">The sequence shown here is derived from an EMBL/GenBank/DDBJ whole genome shotgun (WGS) entry which is preliminary data.</text>
</comment>
<dbReference type="EMBL" id="CAOF01000095">
    <property type="protein sequence ID" value="CCO46618.1"/>
    <property type="molecule type" value="Genomic_DNA"/>
</dbReference>
<reference evidence="1 2" key="1">
    <citation type="journal article" date="2013" name="ISME J.">
        <title>Comparative genomics of pathogenic lineages of Vibrio nigripulchritudo identifies virulence-associated traits.</title>
        <authorList>
            <person name="Goudenege D."/>
            <person name="Labreuche Y."/>
            <person name="Krin E."/>
            <person name="Ansquer D."/>
            <person name="Mangenot S."/>
            <person name="Calteau A."/>
            <person name="Medigue C."/>
            <person name="Mazel D."/>
            <person name="Polz M.F."/>
            <person name="Le Roux F."/>
        </authorList>
    </citation>
    <scope>NUCLEOTIDE SEQUENCE [LARGE SCALE GENOMIC DNA]</scope>
    <source>
        <strain evidence="1 2">SOn1</strain>
    </source>
</reference>